<dbReference type="Proteomes" id="UP000291189">
    <property type="component" value="Unassembled WGS sequence"/>
</dbReference>
<evidence type="ECO:0000256" key="1">
    <source>
        <dbReference type="ARBA" id="ARBA00022823"/>
    </source>
</evidence>
<evidence type="ECO:0000259" key="2">
    <source>
        <dbReference type="Pfam" id="PF00364"/>
    </source>
</evidence>
<gene>
    <name evidence="3" type="ORF">ETU37_13195</name>
</gene>
<dbReference type="InterPro" id="IPR011053">
    <property type="entry name" value="Single_hybrid_motif"/>
</dbReference>
<comment type="caution">
    <text evidence="3">The sequence shown here is derived from an EMBL/GenBank/DDBJ whole genome shotgun (WGS) entry which is preliminary data.</text>
</comment>
<reference evidence="3 4" key="1">
    <citation type="submission" date="2019-01" db="EMBL/GenBank/DDBJ databases">
        <title>Nocardioides guangzhouensis sp. nov., an actinobacterium isolated from soil.</title>
        <authorList>
            <person name="Fu Y."/>
            <person name="Cai Y."/>
            <person name="Lin Z."/>
            <person name="Chen P."/>
        </authorList>
    </citation>
    <scope>NUCLEOTIDE SEQUENCE [LARGE SCALE GENOMIC DNA]</scope>
    <source>
        <strain evidence="3 4">NBRC 105384</strain>
    </source>
</reference>
<name>A0A4Q5J2I8_9ACTN</name>
<sequence length="69" mass="7220">MSHDAPDAQGVVARWYVREGEDVLVDQVVAEVQLDKVDVEVLAPAAGRIHLTVPEGAEVGQGATIATVA</sequence>
<dbReference type="SUPFAM" id="SSF51230">
    <property type="entry name" value="Single hybrid motif"/>
    <property type="match status" value="1"/>
</dbReference>
<protein>
    <submittedName>
        <fullName evidence="3">Biotin attachment protein</fullName>
    </submittedName>
</protein>
<dbReference type="CDD" id="cd06849">
    <property type="entry name" value="lipoyl_domain"/>
    <property type="match status" value="1"/>
</dbReference>
<dbReference type="InterPro" id="IPR000089">
    <property type="entry name" value="Biotin_lipoyl"/>
</dbReference>
<accession>A0A4Q5J2I8</accession>
<dbReference type="PROSITE" id="PS00189">
    <property type="entry name" value="LIPOYL"/>
    <property type="match status" value="1"/>
</dbReference>
<keyword evidence="1" id="KW-0450">Lipoyl</keyword>
<evidence type="ECO:0000313" key="3">
    <source>
        <dbReference type="EMBL" id="RYU11661.1"/>
    </source>
</evidence>
<dbReference type="InterPro" id="IPR003016">
    <property type="entry name" value="2-oxoA_DH_lipoyl-BS"/>
</dbReference>
<dbReference type="OrthoDB" id="3629907at2"/>
<organism evidence="3 4">
    <name type="scientific">Nocardioides iriomotensis</name>
    <dbReference type="NCBI Taxonomy" id="715784"/>
    <lineage>
        <taxon>Bacteria</taxon>
        <taxon>Bacillati</taxon>
        <taxon>Actinomycetota</taxon>
        <taxon>Actinomycetes</taxon>
        <taxon>Propionibacteriales</taxon>
        <taxon>Nocardioidaceae</taxon>
        <taxon>Nocardioides</taxon>
    </lineage>
</organism>
<feature type="domain" description="Lipoyl-binding" evidence="2">
    <location>
        <begin position="9"/>
        <end position="67"/>
    </location>
</feature>
<dbReference type="Pfam" id="PF00364">
    <property type="entry name" value="Biotin_lipoyl"/>
    <property type="match status" value="1"/>
</dbReference>
<dbReference type="EMBL" id="SDPU01000023">
    <property type="protein sequence ID" value="RYU11661.1"/>
    <property type="molecule type" value="Genomic_DNA"/>
</dbReference>
<keyword evidence="4" id="KW-1185">Reference proteome</keyword>
<dbReference type="Gene3D" id="2.40.50.100">
    <property type="match status" value="1"/>
</dbReference>
<dbReference type="AlphaFoldDB" id="A0A4Q5J2I8"/>
<proteinExistence type="predicted"/>
<evidence type="ECO:0000313" key="4">
    <source>
        <dbReference type="Proteomes" id="UP000291189"/>
    </source>
</evidence>